<dbReference type="EMBL" id="JACAZF010000008">
    <property type="protein sequence ID" value="KAF7296936.1"/>
    <property type="molecule type" value="Genomic_DNA"/>
</dbReference>
<reference evidence="2" key="1">
    <citation type="submission" date="2020-05" db="EMBL/GenBank/DDBJ databases">
        <title>Mycena genomes resolve the evolution of fungal bioluminescence.</title>
        <authorList>
            <person name="Tsai I.J."/>
        </authorList>
    </citation>
    <scope>NUCLEOTIDE SEQUENCE</scope>
    <source>
        <strain evidence="2">171206Taipei</strain>
    </source>
</reference>
<dbReference type="InterPro" id="IPR001810">
    <property type="entry name" value="F-box_dom"/>
</dbReference>
<evidence type="ECO:0000313" key="3">
    <source>
        <dbReference type="Proteomes" id="UP000636479"/>
    </source>
</evidence>
<dbReference type="Proteomes" id="UP000636479">
    <property type="component" value="Unassembled WGS sequence"/>
</dbReference>
<accession>A0A8H6SDW1</accession>
<dbReference type="Pfam" id="PF12937">
    <property type="entry name" value="F-box-like"/>
    <property type="match status" value="1"/>
</dbReference>
<sequence length="426" mass="47122">MATQIDLPPELLEAIVCKLDSAVDMASCALVCRAFVVPSQRQLYRKIMLTFAFLTWRPVPNLERRLALLQRFPHIGTYIRDLSIDIPASAEGQQAMGNLLDCIFRGPGPCIVERLAVDFHGSQWDKLSPVIVNAFSNVFSSSSSVQRCHILRVAALPRDIVLQIAHSVKLLSLIHITGILSPDDTFAQTNDLLVWQHSLLEELMIPAGLTSTAISRSYRFLFDLPHLTRLSTPLSAFRVGLAGTGFSGLLHRLQTLTLDCVALIESLDLPMLPELTCLTLAFVRGTTSTADEQYTLPEYIVSALGGLPTPKLKRLTLRVLVPASFAFDVRTPRPDWCSPPELKICAVHDGQYTAVNIHMIECILGYIDPFAVCDDSPGSHFAHVFDGFMTFMTEALTGAFPGMATEKLSFGKRKAQDRVNYMDHLP</sequence>
<dbReference type="RefSeq" id="XP_037217295.1">
    <property type="nucleotide sequence ID" value="XM_037365883.1"/>
</dbReference>
<protein>
    <submittedName>
        <fullName evidence="2">Membrane transporter</fullName>
    </submittedName>
</protein>
<dbReference type="AlphaFoldDB" id="A0A8H6SDW1"/>
<dbReference type="SUPFAM" id="SSF81383">
    <property type="entry name" value="F-box domain"/>
    <property type="match status" value="1"/>
</dbReference>
<proteinExistence type="predicted"/>
<evidence type="ECO:0000259" key="1">
    <source>
        <dbReference type="Pfam" id="PF12937"/>
    </source>
</evidence>
<dbReference type="OrthoDB" id="2745898at2759"/>
<evidence type="ECO:0000313" key="2">
    <source>
        <dbReference type="EMBL" id="KAF7296936.1"/>
    </source>
</evidence>
<dbReference type="GeneID" id="59348399"/>
<organism evidence="2 3">
    <name type="scientific">Mycena indigotica</name>
    <dbReference type="NCBI Taxonomy" id="2126181"/>
    <lineage>
        <taxon>Eukaryota</taxon>
        <taxon>Fungi</taxon>
        <taxon>Dikarya</taxon>
        <taxon>Basidiomycota</taxon>
        <taxon>Agaricomycotina</taxon>
        <taxon>Agaricomycetes</taxon>
        <taxon>Agaricomycetidae</taxon>
        <taxon>Agaricales</taxon>
        <taxon>Marasmiineae</taxon>
        <taxon>Mycenaceae</taxon>
        <taxon>Mycena</taxon>
    </lineage>
</organism>
<feature type="domain" description="F-box" evidence="1">
    <location>
        <begin position="6"/>
        <end position="48"/>
    </location>
</feature>
<dbReference type="InterPro" id="IPR036047">
    <property type="entry name" value="F-box-like_dom_sf"/>
</dbReference>
<gene>
    <name evidence="2" type="ORF">MIND_00925400</name>
</gene>
<name>A0A8H6SDW1_9AGAR</name>
<keyword evidence="3" id="KW-1185">Reference proteome</keyword>
<comment type="caution">
    <text evidence="2">The sequence shown here is derived from an EMBL/GenBank/DDBJ whole genome shotgun (WGS) entry which is preliminary data.</text>
</comment>